<reference evidence="2" key="1">
    <citation type="submission" date="2018-11" db="EMBL/GenBank/DDBJ databases">
        <authorList>
            <person name="Grassa J C."/>
        </authorList>
    </citation>
    <scope>NUCLEOTIDE SEQUENCE [LARGE SCALE GENOMIC DNA]</scope>
</reference>
<organism evidence="2 3">
    <name type="scientific">Cannabis sativa</name>
    <name type="common">Hemp</name>
    <name type="synonym">Marijuana</name>
    <dbReference type="NCBI Taxonomy" id="3483"/>
    <lineage>
        <taxon>Eukaryota</taxon>
        <taxon>Viridiplantae</taxon>
        <taxon>Streptophyta</taxon>
        <taxon>Embryophyta</taxon>
        <taxon>Tracheophyta</taxon>
        <taxon>Spermatophyta</taxon>
        <taxon>Magnoliopsida</taxon>
        <taxon>eudicotyledons</taxon>
        <taxon>Gunneridae</taxon>
        <taxon>Pentapetalae</taxon>
        <taxon>rosids</taxon>
        <taxon>fabids</taxon>
        <taxon>Rosales</taxon>
        <taxon>Cannabaceae</taxon>
        <taxon>Cannabis</taxon>
    </lineage>
</organism>
<dbReference type="Proteomes" id="UP000596661">
    <property type="component" value="Chromosome 7"/>
</dbReference>
<dbReference type="EnsemblPlants" id="evm.model.07.970">
    <property type="protein sequence ID" value="cds.evm.model.07.970"/>
    <property type="gene ID" value="evm.TU.07.970"/>
</dbReference>
<evidence type="ECO:0000313" key="3">
    <source>
        <dbReference type="Proteomes" id="UP000596661"/>
    </source>
</evidence>
<dbReference type="EMBL" id="UZAU01000651">
    <property type="status" value="NOT_ANNOTATED_CDS"/>
    <property type="molecule type" value="Genomic_DNA"/>
</dbReference>
<sequence>MVVTRHENSTEPRDPMVADLNVQVPLVVTNPSLASRSPRSGQLSKTATMFRPAVWNFHHEIETQILGVDGSASRDPPSPTGRAEPSE</sequence>
<feature type="region of interest" description="Disordered" evidence="1">
    <location>
        <begin position="66"/>
        <end position="87"/>
    </location>
</feature>
<dbReference type="AlphaFoldDB" id="A0A803Q769"/>
<proteinExistence type="predicted"/>
<dbReference type="Gramene" id="evm.model.07.970">
    <property type="protein sequence ID" value="cds.evm.model.07.970"/>
    <property type="gene ID" value="evm.TU.07.970"/>
</dbReference>
<evidence type="ECO:0000256" key="1">
    <source>
        <dbReference type="SAM" id="MobiDB-lite"/>
    </source>
</evidence>
<evidence type="ECO:0000313" key="2">
    <source>
        <dbReference type="EnsemblPlants" id="cds.evm.model.07.970"/>
    </source>
</evidence>
<keyword evidence="3" id="KW-1185">Reference proteome</keyword>
<protein>
    <submittedName>
        <fullName evidence="2">Uncharacterized protein</fullName>
    </submittedName>
</protein>
<accession>A0A803Q769</accession>
<reference evidence="2" key="2">
    <citation type="submission" date="2021-03" db="UniProtKB">
        <authorList>
            <consortium name="EnsemblPlants"/>
        </authorList>
    </citation>
    <scope>IDENTIFICATION</scope>
</reference>
<name>A0A803Q769_CANSA</name>